<evidence type="ECO:0000313" key="3">
    <source>
        <dbReference type="Proteomes" id="UP000031623"/>
    </source>
</evidence>
<organism evidence="2 3">
    <name type="scientific">Thioploca ingrica</name>
    <dbReference type="NCBI Taxonomy" id="40754"/>
    <lineage>
        <taxon>Bacteria</taxon>
        <taxon>Pseudomonadati</taxon>
        <taxon>Pseudomonadota</taxon>
        <taxon>Gammaproteobacteria</taxon>
        <taxon>Thiotrichales</taxon>
        <taxon>Thiotrichaceae</taxon>
        <taxon>Thioploca</taxon>
    </lineage>
</organism>
<dbReference type="AlphaFoldDB" id="A0A090BVS7"/>
<dbReference type="KEGG" id="tig:THII_3079"/>
<proteinExistence type="predicted"/>
<keyword evidence="1" id="KW-0732">Signal</keyword>
<evidence type="ECO:0000313" key="2">
    <source>
        <dbReference type="EMBL" id="BAP57376.1"/>
    </source>
</evidence>
<dbReference type="PROSITE" id="PS51257">
    <property type="entry name" value="PROKAR_LIPOPROTEIN"/>
    <property type="match status" value="1"/>
</dbReference>
<accession>A0A090BVS7</accession>
<evidence type="ECO:0000256" key="1">
    <source>
        <dbReference type="SAM" id="SignalP"/>
    </source>
</evidence>
<keyword evidence="3" id="KW-1185">Reference proteome</keyword>
<reference evidence="2 3" key="1">
    <citation type="journal article" date="2014" name="ISME J.">
        <title>Ecophysiology of Thioploca ingrica as revealed by the complete genome sequence supplemented with proteomic evidence.</title>
        <authorList>
            <person name="Kojima H."/>
            <person name="Ogura Y."/>
            <person name="Yamamoto N."/>
            <person name="Togashi T."/>
            <person name="Mori H."/>
            <person name="Watanabe T."/>
            <person name="Nemoto F."/>
            <person name="Kurokawa K."/>
            <person name="Hayashi T."/>
            <person name="Fukui M."/>
        </authorList>
    </citation>
    <scope>NUCLEOTIDE SEQUENCE [LARGE SCALE GENOMIC DNA]</scope>
</reference>
<sequence>MIPKLIKWSTPITLLLSLSACIHWSKFDFLPPQEPVTPAMIRQQFRVGDTIKVYTLDQTIYEFPLVGVNNAAIIGQRQQIPFNEIDRVEKVEIK</sequence>
<name>A0A090BVS7_9GAMM</name>
<protein>
    <submittedName>
        <fullName evidence="2">Uncharacterized protein</fullName>
    </submittedName>
</protein>
<dbReference type="Proteomes" id="UP000031623">
    <property type="component" value="Chromosome"/>
</dbReference>
<dbReference type="HOGENOM" id="CLU_2385199_0_0_6"/>
<dbReference type="STRING" id="40754.THII_3079"/>
<dbReference type="EMBL" id="AP014633">
    <property type="protein sequence ID" value="BAP57376.1"/>
    <property type="molecule type" value="Genomic_DNA"/>
</dbReference>
<feature type="chain" id="PRO_5001853458" evidence="1">
    <location>
        <begin position="23"/>
        <end position="94"/>
    </location>
</feature>
<feature type="signal peptide" evidence="1">
    <location>
        <begin position="1"/>
        <end position="22"/>
    </location>
</feature>
<gene>
    <name evidence="2" type="ORF">THII_3079</name>
</gene>